<dbReference type="STRING" id="7868.ENSCMIP00000032072"/>
<keyword evidence="5" id="KW-0496">Mitochondrion</keyword>
<accession>A0A4W3IRV1</accession>
<dbReference type="GO" id="GO:0097193">
    <property type="term" value="P:intrinsic apoptotic signaling pathway"/>
    <property type="evidence" value="ECO:0007669"/>
    <property type="project" value="InterPro"/>
</dbReference>
<dbReference type="GO" id="GO:0005743">
    <property type="term" value="C:mitochondrial inner membrane"/>
    <property type="evidence" value="ECO:0007669"/>
    <property type="project" value="UniProtKB-SubCell"/>
</dbReference>
<name>A0A4W3IRV1_CALMI</name>
<keyword evidence="4" id="KW-0809">Transit peptide</keyword>
<evidence type="ECO:0000256" key="3">
    <source>
        <dbReference type="ARBA" id="ARBA00022792"/>
    </source>
</evidence>
<dbReference type="Ensembl" id="ENSCMIT00000032561.1">
    <property type="protein sequence ID" value="ENSCMIP00000032072.1"/>
    <property type="gene ID" value="ENSCMIG00000013723.1"/>
</dbReference>
<dbReference type="Proteomes" id="UP000314986">
    <property type="component" value="Unassembled WGS sequence"/>
</dbReference>
<reference evidence="8" key="3">
    <citation type="journal article" date="2014" name="Nature">
        <title>Elephant shark genome provides unique insights into gnathostome evolution.</title>
        <authorList>
            <consortium name="International Elephant Shark Genome Sequencing Consortium"/>
            <person name="Venkatesh B."/>
            <person name="Lee A.P."/>
            <person name="Ravi V."/>
            <person name="Maurya A.K."/>
            <person name="Lian M.M."/>
            <person name="Swann J.B."/>
            <person name="Ohta Y."/>
            <person name="Flajnik M.F."/>
            <person name="Sutoh Y."/>
            <person name="Kasahara M."/>
            <person name="Hoon S."/>
            <person name="Gangu V."/>
            <person name="Roy S.W."/>
            <person name="Irimia M."/>
            <person name="Korzh V."/>
            <person name="Kondrychyn I."/>
            <person name="Lim Z.W."/>
            <person name="Tay B.H."/>
            <person name="Tohari S."/>
            <person name="Kong K.W."/>
            <person name="Ho S."/>
            <person name="Lorente-Galdos B."/>
            <person name="Quilez J."/>
            <person name="Marques-Bonet T."/>
            <person name="Raney B.J."/>
            <person name="Ingham P.W."/>
            <person name="Tay A."/>
            <person name="Hillier L.W."/>
            <person name="Minx P."/>
            <person name="Boehm T."/>
            <person name="Wilson R.K."/>
            <person name="Brenner S."/>
            <person name="Warren W.C."/>
        </authorList>
    </citation>
    <scope>NUCLEOTIDE SEQUENCE [LARGE SCALE GENOMIC DNA]</scope>
</reference>
<sequence length="222" mass="26245">MLAGKLPGTGGPARLRLLASERLSAGKTVPHSRVKAAGNCCCCCCCRPETLLGKCYSTAARGPERPREADEKVSSFKPPVDSHFDWIGPPDRVSNLRPIKFYVPKNETKLEQRLRKMRQETQYWNQHFWSNQNLTFNKEKDQFVQSRLQAKGMELRDEDGRKNTLGAEEMAEFYKNFLSKNHKKHENYNKEWYRRNFTITWWMGQVFLQRAWRKLRWRKETR</sequence>
<keyword evidence="3" id="KW-0999">Mitochondrion inner membrane</keyword>
<keyword evidence="8" id="KW-1185">Reference proteome</keyword>
<dbReference type="GeneTree" id="ENSGT00390000008212"/>
<evidence type="ECO:0000256" key="6">
    <source>
        <dbReference type="ARBA" id="ARBA00023136"/>
    </source>
</evidence>
<protein>
    <submittedName>
        <fullName evidence="7">Cytochrome c oxidase assembly factor 8</fullName>
    </submittedName>
</protein>
<comment type="subcellular location">
    <subcellularLocation>
        <location evidence="1">Mitochondrion inner membrane</location>
        <topology evidence="1">Peripheral membrane protein</topology>
        <orientation evidence="1">Matrix side</orientation>
    </subcellularLocation>
</comment>
<dbReference type="GeneID" id="103175308"/>
<evidence type="ECO:0000256" key="2">
    <source>
        <dbReference type="ARBA" id="ARBA00005453"/>
    </source>
</evidence>
<organism evidence="7 8">
    <name type="scientific">Callorhinchus milii</name>
    <name type="common">Ghost shark</name>
    <dbReference type="NCBI Taxonomy" id="7868"/>
    <lineage>
        <taxon>Eukaryota</taxon>
        <taxon>Metazoa</taxon>
        <taxon>Chordata</taxon>
        <taxon>Craniata</taxon>
        <taxon>Vertebrata</taxon>
        <taxon>Chondrichthyes</taxon>
        <taxon>Holocephali</taxon>
        <taxon>Chimaeriformes</taxon>
        <taxon>Callorhinchidae</taxon>
        <taxon>Callorhinchus</taxon>
    </lineage>
</organism>
<gene>
    <name evidence="7" type="primary">LOC103175308</name>
</gene>
<dbReference type="OrthoDB" id="6246201at2759"/>
<evidence type="ECO:0000256" key="1">
    <source>
        <dbReference type="ARBA" id="ARBA00004443"/>
    </source>
</evidence>
<proteinExistence type="inferred from homology"/>
<dbReference type="Pfam" id="PF10231">
    <property type="entry name" value="COA8"/>
    <property type="match status" value="1"/>
</dbReference>
<dbReference type="InParanoid" id="A0A4W3IRV1"/>
<keyword evidence="6" id="KW-0472">Membrane</keyword>
<evidence type="ECO:0000313" key="7">
    <source>
        <dbReference type="Ensembl" id="ENSCMIP00000032072.1"/>
    </source>
</evidence>
<evidence type="ECO:0000313" key="8">
    <source>
        <dbReference type="Proteomes" id="UP000314986"/>
    </source>
</evidence>
<evidence type="ECO:0000256" key="5">
    <source>
        <dbReference type="ARBA" id="ARBA00023128"/>
    </source>
</evidence>
<dbReference type="RefSeq" id="XP_007886465.1">
    <property type="nucleotide sequence ID" value="XM_007888274.2"/>
</dbReference>
<reference evidence="8" key="2">
    <citation type="journal article" date="2007" name="PLoS Biol.">
        <title>Survey sequencing and comparative analysis of the elephant shark (Callorhinchus milii) genome.</title>
        <authorList>
            <person name="Venkatesh B."/>
            <person name="Kirkness E.F."/>
            <person name="Loh Y.H."/>
            <person name="Halpern A.L."/>
            <person name="Lee A.P."/>
            <person name="Johnson J."/>
            <person name="Dandona N."/>
            <person name="Viswanathan L.D."/>
            <person name="Tay A."/>
            <person name="Venter J.C."/>
            <person name="Strausberg R.L."/>
            <person name="Brenner S."/>
        </authorList>
    </citation>
    <scope>NUCLEOTIDE SEQUENCE [LARGE SCALE GENOMIC DNA]</scope>
</reference>
<comment type="similarity">
    <text evidence="2">Belongs to the COA8 family.</text>
</comment>
<reference evidence="8" key="1">
    <citation type="journal article" date="2006" name="Science">
        <title>Ancient noncoding elements conserved in the human genome.</title>
        <authorList>
            <person name="Venkatesh B."/>
            <person name="Kirkness E.F."/>
            <person name="Loh Y.H."/>
            <person name="Halpern A.L."/>
            <person name="Lee A.P."/>
            <person name="Johnson J."/>
            <person name="Dandona N."/>
            <person name="Viswanathan L.D."/>
            <person name="Tay A."/>
            <person name="Venter J.C."/>
            <person name="Strausberg R.L."/>
            <person name="Brenner S."/>
        </authorList>
    </citation>
    <scope>NUCLEOTIDE SEQUENCE [LARGE SCALE GENOMIC DNA]</scope>
</reference>
<dbReference type="KEGG" id="cmk:103175308"/>
<dbReference type="AlphaFoldDB" id="A0A4W3IRV1"/>
<evidence type="ECO:0000256" key="4">
    <source>
        <dbReference type="ARBA" id="ARBA00022946"/>
    </source>
</evidence>
<dbReference type="PANTHER" id="PTHR31107:SF2">
    <property type="entry name" value="CYTOCHROME C OXIDASE ASSEMBLY FACTOR 8"/>
    <property type="match status" value="1"/>
</dbReference>
<reference evidence="7" key="4">
    <citation type="submission" date="2025-08" db="UniProtKB">
        <authorList>
            <consortium name="Ensembl"/>
        </authorList>
    </citation>
    <scope>IDENTIFICATION</scope>
</reference>
<dbReference type="PANTHER" id="PTHR31107">
    <property type="entry name" value="APOPTOGENIC PROTEIN 1, MITOCHONDRIAL"/>
    <property type="match status" value="1"/>
</dbReference>
<reference evidence="7" key="5">
    <citation type="submission" date="2025-09" db="UniProtKB">
        <authorList>
            <consortium name="Ensembl"/>
        </authorList>
    </citation>
    <scope>IDENTIFICATION</scope>
</reference>
<dbReference type="OMA" id="ALNNMWK"/>
<dbReference type="InterPro" id="IPR018796">
    <property type="entry name" value="COA8"/>
</dbReference>